<name>A0A8S5V8P1_9CAUD</name>
<organism evidence="1">
    <name type="scientific">Myoviridae sp. ctBZY1</name>
    <dbReference type="NCBI Taxonomy" id="2825046"/>
    <lineage>
        <taxon>Viruses</taxon>
        <taxon>Duplodnaviria</taxon>
        <taxon>Heunggongvirae</taxon>
        <taxon>Uroviricota</taxon>
        <taxon>Caudoviricetes</taxon>
    </lineage>
</organism>
<proteinExistence type="predicted"/>
<evidence type="ECO:0000313" key="1">
    <source>
        <dbReference type="EMBL" id="DAG03003.1"/>
    </source>
</evidence>
<protein>
    <submittedName>
        <fullName evidence="1">Uncharacterized protein</fullName>
    </submittedName>
</protein>
<reference evidence="1" key="1">
    <citation type="journal article" date="2021" name="Proc. Natl. Acad. Sci. U.S.A.">
        <title>A Catalog of Tens of Thousands of Viruses from Human Metagenomes Reveals Hidden Associations with Chronic Diseases.</title>
        <authorList>
            <person name="Tisza M.J."/>
            <person name="Buck C.B."/>
        </authorList>
    </citation>
    <scope>NUCLEOTIDE SEQUENCE</scope>
    <source>
        <strain evidence="1">CtBZY1</strain>
    </source>
</reference>
<sequence length="102" mass="11782">MGRLDNLYKKALQNSRNKHNRALLAQSVEFMGIWSTVMTYCYERDIEVPEAPAARKEVLKQACCACGYEEQADEFIRWYLDDDNDTLFIIKDYGDGDLEFGG</sequence>
<dbReference type="EMBL" id="BK016221">
    <property type="protein sequence ID" value="DAG03003.1"/>
    <property type="molecule type" value="Genomic_DNA"/>
</dbReference>
<accession>A0A8S5V8P1</accession>